<dbReference type="Pfam" id="PF01590">
    <property type="entry name" value="GAF"/>
    <property type="match status" value="1"/>
</dbReference>
<dbReference type="InterPro" id="IPR003018">
    <property type="entry name" value="GAF"/>
</dbReference>
<dbReference type="EMBL" id="JANUCP010000012">
    <property type="protein sequence ID" value="MCS3921256.1"/>
    <property type="molecule type" value="Genomic_DNA"/>
</dbReference>
<evidence type="ECO:0000256" key="6">
    <source>
        <dbReference type="ARBA" id="ARBA00022777"/>
    </source>
</evidence>
<dbReference type="SUPFAM" id="SSF55874">
    <property type="entry name" value="ATPase domain of HSP90 chaperone/DNA topoisomerase II/histidine kinase"/>
    <property type="match status" value="1"/>
</dbReference>
<dbReference type="EC" id="2.7.13.3" evidence="2"/>
<organism evidence="10 11">
    <name type="scientific">Candidatus Fervidibacter sacchari</name>
    <dbReference type="NCBI Taxonomy" id="1448929"/>
    <lineage>
        <taxon>Bacteria</taxon>
        <taxon>Candidatus Fervidibacterota</taxon>
        <taxon>Candidatus Fervidibacter</taxon>
    </lineage>
</organism>
<dbReference type="Gene3D" id="3.30.450.40">
    <property type="match status" value="2"/>
</dbReference>
<dbReference type="InterPro" id="IPR004358">
    <property type="entry name" value="Sig_transdc_His_kin-like_C"/>
</dbReference>
<evidence type="ECO:0000256" key="8">
    <source>
        <dbReference type="ARBA" id="ARBA00023012"/>
    </source>
</evidence>
<dbReference type="PROSITE" id="PS50109">
    <property type="entry name" value="HIS_KIN"/>
    <property type="match status" value="1"/>
</dbReference>
<evidence type="ECO:0000256" key="3">
    <source>
        <dbReference type="ARBA" id="ARBA00022553"/>
    </source>
</evidence>
<dbReference type="InterPro" id="IPR003594">
    <property type="entry name" value="HATPase_dom"/>
</dbReference>
<keyword evidence="7" id="KW-0067">ATP-binding</keyword>
<keyword evidence="3" id="KW-0597">Phosphoprotein</keyword>
<evidence type="ECO:0000259" key="9">
    <source>
        <dbReference type="PROSITE" id="PS50109"/>
    </source>
</evidence>
<dbReference type="PRINTS" id="PR00344">
    <property type="entry name" value="BCTRLSENSOR"/>
</dbReference>
<dbReference type="PANTHER" id="PTHR43065:SF10">
    <property type="entry name" value="PEROXIDE STRESS-ACTIVATED HISTIDINE KINASE MAK3"/>
    <property type="match status" value="1"/>
</dbReference>
<evidence type="ECO:0000256" key="2">
    <source>
        <dbReference type="ARBA" id="ARBA00012438"/>
    </source>
</evidence>
<dbReference type="SMART" id="SM00065">
    <property type="entry name" value="GAF"/>
    <property type="match status" value="2"/>
</dbReference>
<accession>A0ABT2ETG6</accession>
<dbReference type="InterPro" id="IPR029016">
    <property type="entry name" value="GAF-like_dom_sf"/>
</dbReference>
<comment type="caution">
    <text evidence="10">The sequence shown here is derived from an EMBL/GenBank/DDBJ whole genome shotgun (WGS) entry which is preliminary data.</text>
</comment>
<dbReference type="Gene3D" id="3.30.565.10">
    <property type="entry name" value="Histidine kinase-like ATPase, C-terminal domain"/>
    <property type="match status" value="1"/>
</dbReference>
<proteinExistence type="predicted"/>
<dbReference type="InterPro" id="IPR005467">
    <property type="entry name" value="His_kinase_dom"/>
</dbReference>
<dbReference type="Proteomes" id="UP001204798">
    <property type="component" value="Unassembled WGS sequence"/>
</dbReference>
<sequence length="576" mass="64001">MATQQRTEERIAHESHLYRLWSAINEPETLLRAILEESLEAVGATRGTISLVDYRTGELVTKFVAGLGWSEEKQGLRFKVTDEPGNSISSYVAYTGLPYICPDVTNDPYYYPIFPDTRSELAVPLIGRDGRVLGVLNVESEKLNAFGESETRALSSLASIAAFALSLAAYQTREKALIELGKELAATPDIDTLLERVTEIAAKLLDADDCSLFLLDKSINRLVLRASRGLLRSMIGKATYRLGEGLTGWVALHNKPARLNGVVGDPRWKGLYLELKPEEISAFMAVPVRGRREVVGVLRVLRKKANPSAPHYLFSEEDEELLFTLASQLGAALEREELQRRLFTMQHIATIGELAARTAHMIGNKVFAMKGALKELSLQLSNLSLPESAQRLLTSVERALYEVETLLQDLRDFVKATQLNLQPVCLSEMVEELVREYSQEFPHISFELQLDEQPIWVKGDPEKLKNAISELIENSVHFLKEGDKVTVRLTKSTWVGQRHARLIIRDTGPGIPDKLKEQIFQPFFTTRAKGMGLGLAIVKGIVEAHGGTIEERGREGEGAMFIITLPAIEPAQGGES</sequence>
<dbReference type="GO" id="GO:0016301">
    <property type="term" value="F:kinase activity"/>
    <property type="evidence" value="ECO:0007669"/>
    <property type="project" value="UniProtKB-KW"/>
</dbReference>
<gene>
    <name evidence="10" type="ORF">M2350_003705</name>
</gene>
<evidence type="ECO:0000313" key="10">
    <source>
        <dbReference type="EMBL" id="MCS3921256.1"/>
    </source>
</evidence>
<dbReference type="Pfam" id="PF02518">
    <property type="entry name" value="HATPase_c"/>
    <property type="match status" value="1"/>
</dbReference>
<dbReference type="Gene3D" id="1.10.287.130">
    <property type="match status" value="1"/>
</dbReference>
<feature type="domain" description="Histidine kinase" evidence="9">
    <location>
        <begin position="357"/>
        <end position="569"/>
    </location>
</feature>
<keyword evidence="11" id="KW-1185">Reference proteome</keyword>
<dbReference type="InterPro" id="IPR036890">
    <property type="entry name" value="HATPase_C_sf"/>
</dbReference>
<name>A0ABT2ETG6_9BACT</name>
<dbReference type="SMART" id="SM00387">
    <property type="entry name" value="HATPase_c"/>
    <property type="match status" value="1"/>
</dbReference>
<dbReference type="SUPFAM" id="SSF55781">
    <property type="entry name" value="GAF domain-like"/>
    <property type="match status" value="2"/>
</dbReference>
<dbReference type="PANTHER" id="PTHR43065">
    <property type="entry name" value="SENSOR HISTIDINE KINASE"/>
    <property type="match status" value="1"/>
</dbReference>
<comment type="catalytic activity">
    <reaction evidence="1">
        <text>ATP + protein L-histidine = ADP + protein N-phospho-L-histidine.</text>
        <dbReference type="EC" id="2.7.13.3"/>
    </reaction>
</comment>
<dbReference type="CDD" id="cd00075">
    <property type="entry name" value="HATPase"/>
    <property type="match status" value="1"/>
</dbReference>
<dbReference type="Pfam" id="PF13185">
    <property type="entry name" value="GAF_2"/>
    <property type="match status" value="1"/>
</dbReference>
<evidence type="ECO:0000256" key="7">
    <source>
        <dbReference type="ARBA" id="ARBA00022840"/>
    </source>
</evidence>
<dbReference type="RefSeq" id="WP_259102263.1">
    <property type="nucleotide sequence ID" value="NZ_CP130454.1"/>
</dbReference>
<keyword evidence="6 10" id="KW-0418">Kinase</keyword>
<evidence type="ECO:0000256" key="4">
    <source>
        <dbReference type="ARBA" id="ARBA00022679"/>
    </source>
</evidence>
<evidence type="ECO:0000313" key="11">
    <source>
        <dbReference type="Proteomes" id="UP001204798"/>
    </source>
</evidence>
<reference evidence="10 11" key="1">
    <citation type="submission" date="2022-08" db="EMBL/GenBank/DDBJ databases">
        <title>Bacterial and archaeal communities from various locations to study Microbial Dark Matter (Phase II).</title>
        <authorList>
            <person name="Stepanauskas R."/>
        </authorList>
    </citation>
    <scope>NUCLEOTIDE SEQUENCE [LARGE SCALE GENOMIC DNA]</scope>
    <source>
        <strain evidence="10 11">PD1</strain>
    </source>
</reference>
<evidence type="ECO:0000256" key="1">
    <source>
        <dbReference type="ARBA" id="ARBA00000085"/>
    </source>
</evidence>
<keyword evidence="4" id="KW-0808">Transferase</keyword>
<keyword evidence="5" id="KW-0547">Nucleotide-binding</keyword>
<protein>
    <recommendedName>
        <fullName evidence="2">histidine kinase</fullName>
        <ecNumber evidence="2">2.7.13.3</ecNumber>
    </recommendedName>
</protein>
<keyword evidence="8" id="KW-0902">Two-component regulatory system</keyword>
<evidence type="ECO:0000256" key="5">
    <source>
        <dbReference type="ARBA" id="ARBA00022741"/>
    </source>
</evidence>